<dbReference type="InterPro" id="IPR036286">
    <property type="entry name" value="LexA/Signal_pep-like_sf"/>
</dbReference>
<reference evidence="1" key="1">
    <citation type="submission" date="2018-05" db="EMBL/GenBank/DDBJ databases">
        <authorList>
            <person name="Lanie J.A."/>
            <person name="Ng W.-L."/>
            <person name="Kazmierczak K.M."/>
            <person name="Andrzejewski T.M."/>
            <person name="Davidsen T.M."/>
            <person name="Wayne K.J."/>
            <person name="Tettelin H."/>
            <person name="Glass J.I."/>
            <person name="Rusch D."/>
            <person name="Podicherti R."/>
            <person name="Tsui H.-C.T."/>
            <person name="Winkler M.E."/>
        </authorList>
    </citation>
    <scope>NUCLEOTIDE SEQUENCE</scope>
</reference>
<name>A0A382FNQ3_9ZZZZ</name>
<accession>A0A382FNQ3</accession>
<sequence length="33" mass="4009">SNDSRYFGCVPLYQFKGEIALRIWPIDKFKLFR</sequence>
<dbReference type="Gene3D" id="2.10.109.10">
    <property type="entry name" value="Umud Fragment, subunit A"/>
    <property type="match status" value="1"/>
</dbReference>
<organism evidence="1">
    <name type="scientific">marine metagenome</name>
    <dbReference type="NCBI Taxonomy" id="408172"/>
    <lineage>
        <taxon>unclassified sequences</taxon>
        <taxon>metagenomes</taxon>
        <taxon>ecological metagenomes</taxon>
    </lineage>
</organism>
<evidence type="ECO:0008006" key="2">
    <source>
        <dbReference type="Google" id="ProtNLM"/>
    </source>
</evidence>
<dbReference type="SUPFAM" id="SSF51306">
    <property type="entry name" value="LexA/Signal peptidase"/>
    <property type="match status" value="1"/>
</dbReference>
<proteinExistence type="predicted"/>
<evidence type="ECO:0000313" key="1">
    <source>
        <dbReference type="EMBL" id="SVB64279.1"/>
    </source>
</evidence>
<dbReference type="EMBL" id="UINC01050838">
    <property type="protein sequence ID" value="SVB64279.1"/>
    <property type="molecule type" value="Genomic_DNA"/>
</dbReference>
<feature type="non-terminal residue" evidence="1">
    <location>
        <position position="1"/>
    </location>
</feature>
<protein>
    <recommendedName>
        <fullName evidence="2">Peptidase S26 domain-containing protein</fullName>
    </recommendedName>
</protein>
<dbReference type="AlphaFoldDB" id="A0A382FNQ3"/>
<gene>
    <name evidence="1" type="ORF">METZ01_LOCUS217133</name>
</gene>